<keyword evidence="10" id="KW-0902">Two-component regulatory system</keyword>
<feature type="transmembrane region" description="Helical" evidence="13">
    <location>
        <begin position="20"/>
        <end position="45"/>
    </location>
</feature>
<dbReference type="GO" id="GO:0000155">
    <property type="term" value="F:phosphorelay sensor kinase activity"/>
    <property type="evidence" value="ECO:0007669"/>
    <property type="project" value="InterPro"/>
</dbReference>
<gene>
    <name evidence="16" type="ORF">IV501_11260</name>
</gene>
<comment type="cofactor">
    <cofactor evidence="2">
        <name>a divalent metal cation</name>
        <dbReference type="ChEBI" id="CHEBI:60240"/>
    </cofactor>
</comment>
<dbReference type="InterPro" id="IPR003661">
    <property type="entry name" value="HisK_dim/P_dom"/>
</dbReference>
<dbReference type="InterPro" id="IPR004358">
    <property type="entry name" value="Sig_transdc_His_kin-like_C"/>
</dbReference>
<dbReference type="AlphaFoldDB" id="A0A934W4E8"/>
<dbReference type="EC" id="2.7.13.3" evidence="4"/>
<dbReference type="PANTHER" id="PTHR45436">
    <property type="entry name" value="SENSOR HISTIDINE KINASE YKOH"/>
    <property type="match status" value="1"/>
</dbReference>
<reference evidence="16" key="1">
    <citation type="submission" date="2021-01" db="EMBL/GenBank/DDBJ databases">
        <title>Lacisediminihabitans sp. nov. strain G11-30, isolated from Antarctic Soil.</title>
        <authorList>
            <person name="Li J."/>
        </authorList>
    </citation>
    <scope>NUCLEOTIDE SEQUENCE</scope>
    <source>
        <strain evidence="16">G11-30</strain>
    </source>
</reference>
<dbReference type="Pfam" id="PF02518">
    <property type="entry name" value="HATPase_c"/>
    <property type="match status" value="1"/>
</dbReference>
<dbReference type="GO" id="GO:0005886">
    <property type="term" value="C:plasma membrane"/>
    <property type="evidence" value="ECO:0007669"/>
    <property type="project" value="UniProtKB-SubCell"/>
</dbReference>
<dbReference type="SUPFAM" id="SSF47384">
    <property type="entry name" value="Homodimeric domain of signal transducing histidine kinase"/>
    <property type="match status" value="1"/>
</dbReference>
<dbReference type="CDD" id="cd00082">
    <property type="entry name" value="HisKA"/>
    <property type="match status" value="1"/>
</dbReference>
<evidence type="ECO:0000256" key="12">
    <source>
        <dbReference type="SAM" id="MobiDB-lite"/>
    </source>
</evidence>
<sequence>MEDHVTSWWSTISLRTKITGVTVLLVTLGLIVAGFGTMTVLKVYLNEQLDSSLQQAAQGVTSFTPTSASTCNQNAAPSPYFFAVLNIDGDLLCHNMAGQDQPDLDGAGLSLPHVLSMEGEAFTVWNSSHTSEWRVIALSNNIKGSSQIVNYVVGVSLDSTQGVINQFIGIFLGFGLSIVVLGAALTRLLVTSTFTPLREVEATAAAIADGDFSQRLPGATPNTEVGRLNRSLNTMLGRIDRAFADRARTIGQMRRFVGDASHELRTPLVSVRGYAELYRMGALQTPEAVAQAMERIEKEAIRMGELVQDLLELARIDEAKPLQLAPVDLLPIARDAALDAMASAPSRVVTVVVSQAELVPQPGSDPTDEPTAPDVASRSATTLTGPIAFAGRLVRRGRKTPTSAKGIALPPEETVPAAPREELHAVVLAEENKIRQVVTNLMGNAMRFTPDDSPIEIAVSVDGQRRVAILDVIDHGDGIPPQIREKIFERFWRADTSRTRETGGSGLGLAIVSGIIANHRGTVEALETHGGGATFRVELPLLPEDYVPPVVPSSN</sequence>
<dbReference type="InterPro" id="IPR003594">
    <property type="entry name" value="HATPase_dom"/>
</dbReference>
<proteinExistence type="predicted"/>
<evidence type="ECO:0000256" key="8">
    <source>
        <dbReference type="ARBA" id="ARBA00022777"/>
    </source>
</evidence>
<organism evidence="16 17">
    <name type="scientific">Lacisediminihabitans changchengi</name>
    <dbReference type="NCBI Taxonomy" id="2787634"/>
    <lineage>
        <taxon>Bacteria</taxon>
        <taxon>Bacillati</taxon>
        <taxon>Actinomycetota</taxon>
        <taxon>Actinomycetes</taxon>
        <taxon>Micrococcales</taxon>
        <taxon>Microbacteriaceae</taxon>
        <taxon>Lacisediminihabitans</taxon>
    </lineage>
</organism>
<keyword evidence="17" id="KW-1185">Reference proteome</keyword>
<dbReference type="FunFam" id="3.30.565.10:FF:000006">
    <property type="entry name" value="Sensor histidine kinase WalK"/>
    <property type="match status" value="1"/>
</dbReference>
<feature type="region of interest" description="Disordered" evidence="12">
    <location>
        <begin position="359"/>
        <end position="379"/>
    </location>
</feature>
<comment type="subcellular location">
    <subcellularLocation>
        <location evidence="3">Cell membrane</location>
    </subcellularLocation>
</comment>
<feature type="domain" description="HAMP" evidence="15">
    <location>
        <begin position="191"/>
        <end position="244"/>
    </location>
</feature>
<dbReference type="GO" id="GO:0005509">
    <property type="term" value="F:calcium ion binding"/>
    <property type="evidence" value="ECO:0007669"/>
    <property type="project" value="UniProtKB-ARBA"/>
</dbReference>
<evidence type="ECO:0000256" key="13">
    <source>
        <dbReference type="SAM" id="Phobius"/>
    </source>
</evidence>
<evidence type="ECO:0000259" key="15">
    <source>
        <dbReference type="PROSITE" id="PS50885"/>
    </source>
</evidence>
<name>A0A934W4E8_9MICO</name>
<feature type="domain" description="Histidine kinase" evidence="14">
    <location>
        <begin position="259"/>
        <end position="543"/>
    </location>
</feature>
<dbReference type="InterPro" id="IPR050428">
    <property type="entry name" value="TCS_sensor_his_kinase"/>
</dbReference>
<dbReference type="CDD" id="cd06225">
    <property type="entry name" value="HAMP"/>
    <property type="match status" value="1"/>
</dbReference>
<dbReference type="Pfam" id="PF00512">
    <property type="entry name" value="HisKA"/>
    <property type="match status" value="1"/>
</dbReference>
<dbReference type="Gene3D" id="6.10.340.10">
    <property type="match status" value="1"/>
</dbReference>
<keyword evidence="11 13" id="KW-0472">Membrane</keyword>
<comment type="caution">
    <text evidence="16">The sequence shown here is derived from an EMBL/GenBank/DDBJ whole genome shotgun (WGS) entry which is preliminary data.</text>
</comment>
<dbReference type="FunFam" id="1.10.287.130:FF:000001">
    <property type="entry name" value="Two-component sensor histidine kinase"/>
    <property type="match status" value="1"/>
</dbReference>
<keyword evidence="6" id="KW-0808">Transferase</keyword>
<dbReference type="InterPro" id="IPR036097">
    <property type="entry name" value="HisK_dim/P_sf"/>
</dbReference>
<evidence type="ECO:0000256" key="2">
    <source>
        <dbReference type="ARBA" id="ARBA00001968"/>
    </source>
</evidence>
<dbReference type="SUPFAM" id="SSF158472">
    <property type="entry name" value="HAMP domain-like"/>
    <property type="match status" value="1"/>
</dbReference>
<dbReference type="PANTHER" id="PTHR45436:SF5">
    <property type="entry name" value="SENSOR HISTIDINE KINASE TRCS"/>
    <property type="match status" value="1"/>
</dbReference>
<keyword evidence="5" id="KW-0597">Phosphoprotein</keyword>
<keyword evidence="8" id="KW-0418">Kinase</keyword>
<dbReference type="PRINTS" id="PR00344">
    <property type="entry name" value="BCTRLSENSOR"/>
</dbReference>
<evidence type="ECO:0000256" key="11">
    <source>
        <dbReference type="ARBA" id="ARBA00023136"/>
    </source>
</evidence>
<evidence type="ECO:0000256" key="9">
    <source>
        <dbReference type="ARBA" id="ARBA00022989"/>
    </source>
</evidence>
<dbReference type="InterPro" id="IPR003660">
    <property type="entry name" value="HAMP_dom"/>
</dbReference>
<dbReference type="InterPro" id="IPR005467">
    <property type="entry name" value="His_kinase_dom"/>
</dbReference>
<evidence type="ECO:0000256" key="3">
    <source>
        <dbReference type="ARBA" id="ARBA00004236"/>
    </source>
</evidence>
<dbReference type="Gene3D" id="1.10.287.130">
    <property type="match status" value="1"/>
</dbReference>
<evidence type="ECO:0000256" key="7">
    <source>
        <dbReference type="ARBA" id="ARBA00022692"/>
    </source>
</evidence>
<protein>
    <recommendedName>
        <fullName evidence="4">histidine kinase</fullName>
        <ecNumber evidence="4">2.7.13.3</ecNumber>
    </recommendedName>
</protein>
<evidence type="ECO:0000313" key="17">
    <source>
        <dbReference type="Proteomes" id="UP000636458"/>
    </source>
</evidence>
<dbReference type="EMBL" id="JAEPES010000004">
    <property type="protein sequence ID" value="MBK4348214.1"/>
    <property type="molecule type" value="Genomic_DNA"/>
</dbReference>
<evidence type="ECO:0000256" key="1">
    <source>
        <dbReference type="ARBA" id="ARBA00000085"/>
    </source>
</evidence>
<dbReference type="RefSeq" id="WP_200556443.1">
    <property type="nucleotide sequence ID" value="NZ_JAEPES010000004.1"/>
</dbReference>
<evidence type="ECO:0000259" key="14">
    <source>
        <dbReference type="PROSITE" id="PS50109"/>
    </source>
</evidence>
<dbReference type="InterPro" id="IPR036890">
    <property type="entry name" value="HATPase_C_sf"/>
</dbReference>
<dbReference type="PROSITE" id="PS50885">
    <property type="entry name" value="HAMP"/>
    <property type="match status" value="1"/>
</dbReference>
<keyword evidence="7 13" id="KW-0812">Transmembrane</keyword>
<dbReference type="SUPFAM" id="SSF55874">
    <property type="entry name" value="ATPase domain of HSP90 chaperone/DNA topoisomerase II/histidine kinase"/>
    <property type="match status" value="1"/>
</dbReference>
<accession>A0A934W4E8</accession>
<keyword evidence="9 13" id="KW-1133">Transmembrane helix</keyword>
<dbReference type="CDD" id="cd00075">
    <property type="entry name" value="HATPase"/>
    <property type="match status" value="1"/>
</dbReference>
<evidence type="ECO:0000256" key="10">
    <source>
        <dbReference type="ARBA" id="ARBA00023012"/>
    </source>
</evidence>
<dbReference type="Proteomes" id="UP000636458">
    <property type="component" value="Unassembled WGS sequence"/>
</dbReference>
<dbReference type="PROSITE" id="PS50109">
    <property type="entry name" value="HIS_KIN"/>
    <property type="match status" value="1"/>
</dbReference>
<dbReference type="SMART" id="SM00387">
    <property type="entry name" value="HATPase_c"/>
    <property type="match status" value="1"/>
</dbReference>
<dbReference type="Gene3D" id="3.30.565.10">
    <property type="entry name" value="Histidine kinase-like ATPase, C-terminal domain"/>
    <property type="match status" value="1"/>
</dbReference>
<comment type="catalytic activity">
    <reaction evidence="1">
        <text>ATP + protein L-histidine = ADP + protein N-phospho-L-histidine.</text>
        <dbReference type="EC" id="2.7.13.3"/>
    </reaction>
</comment>
<evidence type="ECO:0000256" key="5">
    <source>
        <dbReference type="ARBA" id="ARBA00022553"/>
    </source>
</evidence>
<dbReference type="SMART" id="SM00388">
    <property type="entry name" value="HisKA"/>
    <property type="match status" value="1"/>
</dbReference>
<dbReference type="SMART" id="SM00304">
    <property type="entry name" value="HAMP"/>
    <property type="match status" value="1"/>
</dbReference>
<evidence type="ECO:0000256" key="4">
    <source>
        <dbReference type="ARBA" id="ARBA00012438"/>
    </source>
</evidence>
<dbReference type="Pfam" id="PF00672">
    <property type="entry name" value="HAMP"/>
    <property type="match status" value="1"/>
</dbReference>
<evidence type="ECO:0000256" key="6">
    <source>
        <dbReference type="ARBA" id="ARBA00022679"/>
    </source>
</evidence>
<evidence type="ECO:0000313" key="16">
    <source>
        <dbReference type="EMBL" id="MBK4348214.1"/>
    </source>
</evidence>
<feature type="transmembrane region" description="Helical" evidence="13">
    <location>
        <begin position="167"/>
        <end position="190"/>
    </location>
</feature>